<reference evidence="1 4" key="2">
    <citation type="submission" date="2018-01" db="EMBL/GenBank/DDBJ databases">
        <title>Complete genome sequence of Caulobacter flavus RHGG3.</title>
        <authorList>
            <person name="Yang E."/>
        </authorList>
    </citation>
    <scope>NUCLEOTIDE SEQUENCE [LARGE SCALE GENOMIC DNA]</scope>
    <source>
        <strain evidence="1 4">RHGG3</strain>
    </source>
</reference>
<dbReference type="EMBL" id="CP026100">
    <property type="protein sequence ID" value="AYV48597.1"/>
    <property type="molecule type" value="Genomic_DNA"/>
</dbReference>
<dbReference type="AlphaFoldDB" id="A0A2N5CP17"/>
<evidence type="ECO:0000313" key="3">
    <source>
        <dbReference type="Proteomes" id="UP000234483"/>
    </source>
</evidence>
<sequence>MLSHPQRNLQVMMLSHDLQRLADRFLPDPNAARFLVHETLIDAFAAPSDARPMAARGRDLRRAMIARLRASRSPSRRPGHQQRR</sequence>
<protein>
    <submittedName>
        <fullName evidence="2">Uncharacterized protein</fullName>
    </submittedName>
</protein>
<dbReference type="Proteomes" id="UP000234483">
    <property type="component" value="Unassembled WGS sequence"/>
</dbReference>
<evidence type="ECO:0000313" key="1">
    <source>
        <dbReference type="EMBL" id="AYV48597.1"/>
    </source>
</evidence>
<keyword evidence="4" id="KW-1185">Reference proteome</keyword>
<proteinExistence type="predicted"/>
<dbReference type="OrthoDB" id="7193379at2"/>
<name>A0A2N5CP17_9CAUL</name>
<evidence type="ECO:0000313" key="4">
    <source>
        <dbReference type="Proteomes" id="UP000281192"/>
    </source>
</evidence>
<gene>
    <name evidence="1" type="ORF">C1707_21330</name>
    <name evidence="2" type="ORF">CFHF_19735</name>
</gene>
<organism evidence="2 3">
    <name type="scientific">Caulobacter flavus</name>
    <dbReference type="NCBI Taxonomy" id="1679497"/>
    <lineage>
        <taxon>Bacteria</taxon>
        <taxon>Pseudomonadati</taxon>
        <taxon>Pseudomonadota</taxon>
        <taxon>Alphaproteobacteria</taxon>
        <taxon>Caulobacterales</taxon>
        <taxon>Caulobacteraceae</taxon>
        <taxon>Caulobacter</taxon>
    </lineage>
</organism>
<accession>A0A2N5CP17</accession>
<dbReference type="EMBL" id="PJRQ01000041">
    <property type="protein sequence ID" value="PLR08687.1"/>
    <property type="molecule type" value="Genomic_DNA"/>
</dbReference>
<dbReference type="KEGG" id="cfh:C1707_21330"/>
<evidence type="ECO:0000313" key="2">
    <source>
        <dbReference type="EMBL" id="PLR08687.1"/>
    </source>
</evidence>
<dbReference type="Proteomes" id="UP000281192">
    <property type="component" value="Chromosome"/>
</dbReference>
<reference evidence="2 3" key="1">
    <citation type="submission" date="2017-12" db="EMBL/GenBank/DDBJ databases">
        <title>The genome sequence of Caulobacter flavus CGMCC1 15093.</title>
        <authorList>
            <person name="Gao J."/>
            <person name="Mao X."/>
            <person name="Sun J."/>
        </authorList>
    </citation>
    <scope>NUCLEOTIDE SEQUENCE [LARGE SCALE GENOMIC DNA]</scope>
    <source>
        <strain evidence="2 3">CGMCC1 15093</strain>
    </source>
</reference>